<feature type="domain" description="HTH araC/xylS-type" evidence="4">
    <location>
        <begin position="174"/>
        <end position="272"/>
    </location>
</feature>
<organism evidence="5 6">
    <name type="scientific">Paenibacillus marchantiophytorum</name>
    <dbReference type="NCBI Taxonomy" id="1619310"/>
    <lineage>
        <taxon>Bacteria</taxon>
        <taxon>Bacillati</taxon>
        <taxon>Bacillota</taxon>
        <taxon>Bacilli</taxon>
        <taxon>Bacillales</taxon>
        <taxon>Paenibacillaceae</taxon>
        <taxon>Paenibacillus</taxon>
    </lineage>
</organism>
<dbReference type="EMBL" id="BMHE01000026">
    <property type="protein sequence ID" value="GFZ93231.1"/>
    <property type="molecule type" value="Genomic_DNA"/>
</dbReference>
<dbReference type="InterPro" id="IPR020449">
    <property type="entry name" value="Tscrpt_reg_AraC-type_HTH"/>
</dbReference>
<dbReference type="SUPFAM" id="SSF46689">
    <property type="entry name" value="Homeodomain-like"/>
    <property type="match status" value="2"/>
</dbReference>
<dbReference type="Gene3D" id="2.60.120.10">
    <property type="entry name" value="Jelly Rolls"/>
    <property type="match status" value="1"/>
</dbReference>
<accession>A0ABQ1EZ67</accession>
<dbReference type="Pfam" id="PF02311">
    <property type="entry name" value="AraC_binding"/>
    <property type="match status" value="1"/>
</dbReference>
<dbReference type="PANTHER" id="PTHR43280">
    <property type="entry name" value="ARAC-FAMILY TRANSCRIPTIONAL REGULATOR"/>
    <property type="match status" value="1"/>
</dbReference>
<dbReference type="InterPro" id="IPR014710">
    <property type="entry name" value="RmlC-like_jellyroll"/>
</dbReference>
<dbReference type="InterPro" id="IPR018060">
    <property type="entry name" value="HTH_AraC"/>
</dbReference>
<dbReference type="InterPro" id="IPR018062">
    <property type="entry name" value="HTH_AraC-typ_CS"/>
</dbReference>
<evidence type="ECO:0000256" key="3">
    <source>
        <dbReference type="ARBA" id="ARBA00023163"/>
    </source>
</evidence>
<dbReference type="SUPFAM" id="SSF51215">
    <property type="entry name" value="Regulatory protein AraC"/>
    <property type="match status" value="1"/>
</dbReference>
<dbReference type="Gene3D" id="1.10.10.60">
    <property type="entry name" value="Homeodomain-like"/>
    <property type="match status" value="2"/>
</dbReference>
<dbReference type="RefSeq" id="WP_189015099.1">
    <property type="nucleotide sequence ID" value="NZ_BMHE01000026.1"/>
</dbReference>
<dbReference type="PROSITE" id="PS01124">
    <property type="entry name" value="HTH_ARAC_FAMILY_2"/>
    <property type="match status" value="1"/>
</dbReference>
<proteinExistence type="predicted"/>
<gene>
    <name evidence="5" type="ORF">GCM10008018_44500</name>
</gene>
<evidence type="ECO:0000313" key="6">
    <source>
        <dbReference type="Proteomes" id="UP000615455"/>
    </source>
</evidence>
<protein>
    <recommendedName>
        <fullName evidence="4">HTH araC/xylS-type domain-containing protein</fullName>
    </recommendedName>
</protein>
<keyword evidence="3" id="KW-0804">Transcription</keyword>
<dbReference type="InterPro" id="IPR003313">
    <property type="entry name" value="AraC-bd"/>
</dbReference>
<dbReference type="PANTHER" id="PTHR43280:SF2">
    <property type="entry name" value="HTH-TYPE TRANSCRIPTIONAL REGULATOR EXSA"/>
    <property type="match status" value="1"/>
</dbReference>
<dbReference type="PROSITE" id="PS00041">
    <property type="entry name" value="HTH_ARAC_FAMILY_1"/>
    <property type="match status" value="1"/>
</dbReference>
<keyword evidence="1" id="KW-0805">Transcription regulation</keyword>
<dbReference type="InterPro" id="IPR037923">
    <property type="entry name" value="HTH-like"/>
</dbReference>
<evidence type="ECO:0000259" key="4">
    <source>
        <dbReference type="PROSITE" id="PS01124"/>
    </source>
</evidence>
<keyword evidence="2" id="KW-0238">DNA-binding</keyword>
<sequence length="274" mass="31986">MLYVNRVTETFRLSQHSHEFIELAYVGEGRGFHYIENEVHRAERGQLYVIPIGVSHVFRPSSADDSKEPLIIYNCIFTPQLLESFLPGVTDPPIAAFMQLLKDEAYEFDSIVDVDASIEKLFLALYQEFSLPQSGSTTYLNSLLLQLLVTIYRLINREQRAGLPAESAQPDRFLQVLLYMEQQYAEELTLSHLTQKFQWSERQLQRLFNRHTSQTFHSYLQSLRIRKSCEQLRDSSHKIRSIAESVGYKDQNSFISIFKRIVGMTPRSYRNQFE</sequence>
<evidence type="ECO:0000313" key="5">
    <source>
        <dbReference type="EMBL" id="GFZ93231.1"/>
    </source>
</evidence>
<name>A0ABQ1EZ67_9BACL</name>
<dbReference type="Proteomes" id="UP000615455">
    <property type="component" value="Unassembled WGS sequence"/>
</dbReference>
<dbReference type="SMART" id="SM00342">
    <property type="entry name" value="HTH_ARAC"/>
    <property type="match status" value="1"/>
</dbReference>
<evidence type="ECO:0000256" key="2">
    <source>
        <dbReference type="ARBA" id="ARBA00023125"/>
    </source>
</evidence>
<comment type="caution">
    <text evidence="5">The sequence shown here is derived from an EMBL/GenBank/DDBJ whole genome shotgun (WGS) entry which is preliminary data.</text>
</comment>
<dbReference type="InterPro" id="IPR009057">
    <property type="entry name" value="Homeodomain-like_sf"/>
</dbReference>
<dbReference type="PRINTS" id="PR00032">
    <property type="entry name" value="HTHARAC"/>
</dbReference>
<keyword evidence="6" id="KW-1185">Reference proteome</keyword>
<dbReference type="Pfam" id="PF12833">
    <property type="entry name" value="HTH_18"/>
    <property type="match status" value="1"/>
</dbReference>
<evidence type="ECO:0000256" key="1">
    <source>
        <dbReference type="ARBA" id="ARBA00023015"/>
    </source>
</evidence>
<reference evidence="6" key="1">
    <citation type="journal article" date="2019" name="Int. J. Syst. Evol. Microbiol.">
        <title>The Global Catalogue of Microorganisms (GCM) 10K type strain sequencing project: providing services to taxonomists for standard genome sequencing and annotation.</title>
        <authorList>
            <consortium name="The Broad Institute Genomics Platform"/>
            <consortium name="The Broad Institute Genome Sequencing Center for Infectious Disease"/>
            <person name="Wu L."/>
            <person name="Ma J."/>
        </authorList>
    </citation>
    <scope>NUCLEOTIDE SEQUENCE [LARGE SCALE GENOMIC DNA]</scope>
    <source>
        <strain evidence="6">CGMCC 1.15043</strain>
    </source>
</reference>